<proteinExistence type="predicted"/>
<dbReference type="RefSeq" id="WP_008515267.1">
    <property type="nucleotide sequence ID" value="NZ_ACJM01000003.1"/>
</dbReference>
<dbReference type="Proteomes" id="UP000006443">
    <property type="component" value="Unassembled WGS sequence"/>
</dbReference>
<keyword evidence="1" id="KW-0812">Transmembrane</keyword>
<feature type="transmembrane region" description="Helical" evidence="1">
    <location>
        <begin position="53"/>
        <end position="77"/>
    </location>
</feature>
<sequence>MENEVRTLAYYIFSFWIIGYILSTIRERHVGYFIQIPSWLNRLLFIFRANKPVSILAVACQSFFIVVVMVLLLLFRLSVISELSDVINILGYMITASVILVGLSIIIIGILCDD</sequence>
<gene>
    <name evidence="2" type="ORF">DealDRAFT_0903</name>
</gene>
<comment type="caution">
    <text evidence="2">The sequence shown here is derived from an EMBL/GenBank/DDBJ whole genome shotgun (WGS) entry which is preliminary data.</text>
</comment>
<feature type="transmembrane region" description="Helical" evidence="1">
    <location>
        <begin position="6"/>
        <end position="23"/>
    </location>
</feature>
<keyword evidence="1" id="KW-1133">Transmembrane helix</keyword>
<evidence type="ECO:0000256" key="1">
    <source>
        <dbReference type="SAM" id="Phobius"/>
    </source>
</evidence>
<keyword evidence="1" id="KW-0472">Membrane</keyword>
<name>C0GEJ4_DETAL</name>
<accession>C0GEJ4</accession>
<keyword evidence="3" id="KW-1185">Reference proteome</keyword>
<reference evidence="2 3" key="1">
    <citation type="submission" date="2009-02" db="EMBL/GenBank/DDBJ databases">
        <title>Sequencing of the draft genome and assembly of Dethiobacter alkaliphilus AHT 1.</title>
        <authorList>
            <consortium name="US DOE Joint Genome Institute (JGI-PGF)"/>
            <person name="Lucas S."/>
            <person name="Copeland A."/>
            <person name="Lapidus A."/>
            <person name="Glavina del Rio T."/>
            <person name="Dalin E."/>
            <person name="Tice H."/>
            <person name="Bruce D."/>
            <person name="Goodwin L."/>
            <person name="Pitluck S."/>
            <person name="Larimer F."/>
            <person name="Land M.L."/>
            <person name="Hauser L."/>
            <person name="Muyzer G."/>
        </authorList>
    </citation>
    <scope>NUCLEOTIDE SEQUENCE [LARGE SCALE GENOMIC DNA]</scope>
    <source>
        <strain evidence="2 3">AHT 1</strain>
    </source>
</reference>
<dbReference type="AlphaFoldDB" id="C0GEJ4"/>
<feature type="transmembrane region" description="Helical" evidence="1">
    <location>
        <begin position="89"/>
        <end position="111"/>
    </location>
</feature>
<protein>
    <submittedName>
        <fullName evidence="2">Uncharacterized protein</fullName>
    </submittedName>
</protein>
<evidence type="ECO:0000313" key="2">
    <source>
        <dbReference type="EMBL" id="EEG78488.1"/>
    </source>
</evidence>
<evidence type="ECO:0000313" key="3">
    <source>
        <dbReference type="Proteomes" id="UP000006443"/>
    </source>
</evidence>
<dbReference type="EMBL" id="ACJM01000003">
    <property type="protein sequence ID" value="EEG78488.1"/>
    <property type="molecule type" value="Genomic_DNA"/>
</dbReference>
<organism evidence="2 3">
    <name type="scientific">Dethiobacter alkaliphilus AHT 1</name>
    <dbReference type="NCBI Taxonomy" id="555088"/>
    <lineage>
        <taxon>Bacteria</taxon>
        <taxon>Bacillati</taxon>
        <taxon>Bacillota</taxon>
        <taxon>Dethiobacteria</taxon>
        <taxon>Dethiobacterales</taxon>
        <taxon>Dethiobacteraceae</taxon>
        <taxon>Dethiobacter</taxon>
    </lineage>
</organism>